<evidence type="ECO:0000256" key="1">
    <source>
        <dbReference type="SAM" id="MobiDB-lite"/>
    </source>
</evidence>
<proteinExistence type="predicted"/>
<name>A0AAN8X424_HALRR</name>
<feature type="region of interest" description="Disordered" evidence="1">
    <location>
        <begin position="19"/>
        <end position="47"/>
    </location>
</feature>
<evidence type="ECO:0000313" key="3">
    <source>
        <dbReference type="Proteomes" id="UP001381693"/>
    </source>
</evidence>
<dbReference type="EMBL" id="JAXCGZ010014071">
    <property type="protein sequence ID" value="KAK7071674.1"/>
    <property type="molecule type" value="Genomic_DNA"/>
</dbReference>
<evidence type="ECO:0000313" key="2">
    <source>
        <dbReference type="EMBL" id="KAK7071674.1"/>
    </source>
</evidence>
<organism evidence="2 3">
    <name type="scientific">Halocaridina rubra</name>
    <name type="common">Hawaiian red shrimp</name>
    <dbReference type="NCBI Taxonomy" id="373956"/>
    <lineage>
        <taxon>Eukaryota</taxon>
        <taxon>Metazoa</taxon>
        <taxon>Ecdysozoa</taxon>
        <taxon>Arthropoda</taxon>
        <taxon>Crustacea</taxon>
        <taxon>Multicrustacea</taxon>
        <taxon>Malacostraca</taxon>
        <taxon>Eumalacostraca</taxon>
        <taxon>Eucarida</taxon>
        <taxon>Decapoda</taxon>
        <taxon>Pleocyemata</taxon>
        <taxon>Caridea</taxon>
        <taxon>Atyoidea</taxon>
        <taxon>Atyidae</taxon>
        <taxon>Halocaridina</taxon>
    </lineage>
</organism>
<keyword evidence="3" id="KW-1185">Reference proteome</keyword>
<protein>
    <submittedName>
        <fullName evidence="2">Uncharacterized protein</fullName>
    </submittedName>
</protein>
<sequence>MNLNDQIFIRKSLGERELERGKVQGSGALSMGEEAVEPQEQMRAGKPELQSIEEIWNIFSYLHLPLPKCPAASTKTDYIRFRLTVVDPPYDCNSKAATTNPCPLRDTRP</sequence>
<dbReference type="AlphaFoldDB" id="A0AAN8X424"/>
<gene>
    <name evidence="2" type="ORF">SK128_027432</name>
</gene>
<reference evidence="2 3" key="1">
    <citation type="submission" date="2023-11" db="EMBL/GenBank/DDBJ databases">
        <title>Halocaridina rubra genome assembly.</title>
        <authorList>
            <person name="Smith C."/>
        </authorList>
    </citation>
    <scope>NUCLEOTIDE SEQUENCE [LARGE SCALE GENOMIC DNA]</scope>
    <source>
        <strain evidence="2">EP-1</strain>
        <tissue evidence="2">Whole</tissue>
    </source>
</reference>
<accession>A0AAN8X424</accession>
<comment type="caution">
    <text evidence="2">The sequence shown here is derived from an EMBL/GenBank/DDBJ whole genome shotgun (WGS) entry which is preliminary data.</text>
</comment>
<dbReference type="Proteomes" id="UP001381693">
    <property type="component" value="Unassembled WGS sequence"/>
</dbReference>